<evidence type="ECO:0000256" key="7">
    <source>
        <dbReference type="PROSITE-ProRule" id="PRU00284"/>
    </source>
</evidence>
<dbReference type="GO" id="GO:0016020">
    <property type="term" value="C:membrane"/>
    <property type="evidence" value="ECO:0007669"/>
    <property type="project" value="UniProtKB-SubCell"/>
</dbReference>
<dbReference type="CDD" id="cd11386">
    <property type="entry name" value="MCP_signal"/>
    <property type="match status" value="1"/>
</dbReference>
<dbReference type="STRING" id="29489.VL01_09300"/>
<dbReference type="GO" id="GO:0007165">
    <property type="term" value="P:signal transduction"/>
    <property type="evidence" value="ECO:0007669"/>
    <property type="project" value="UniProtKB-KW"/>
</dbReference>
<dbReference type="GO" id="GO:0006935">
    <property type="term" value="P:chemotaxis"/>
    <property type="evidence" value="ECO:0007669"/>
    <property type="project" value="UniProtKB-ARBA"/>
</dbReference>
<feature type="transmembrane region" description="Helical" evidence="8">
    <location>
        <begin position="217"/>
        <end position="234"/>
    </location>
</feature>
<evidence type="ECO:0000256" key="4">
    <source>
        <dbReference type="ARBA" id="ARBA00023136"/>
    </source>
</evidence>
<dbReference type="SMART" id="SM00283">
    <property type="entry name" value="MA"/>
    <property type="match status" value="1"/>
</dbReference>
<evidence type="ECO:0000256" key="8">
    <source>
        <dbReference type="SAM" id="Phobius"/>
    </source>
</evidence>
<evidence type="ECO:0000256" key="5">
    <source>
        <dbReference type="ARBA" id="ARBA00023224"/>
    </source>
</evidence>
<name>A0A175VM19_AEREN</name>
<accession>A0A175VM19</accession>
<keyword evidence="4 8" id="KW-0472">Membrane</keyword>
<dbReference type="PROSITE" id="PS50111">
    <property type="entry name" value="CHEMOTAXIS_TRANSDUC_2"/>
    <property type="match status" value="1"/>
</dbReference>
<dbReference type="Gene3D" id="1.10.287.950">
    <property type="entry name" value="Methyl-accepting chemotaxis protein"/>
    <property type="match status" value="1"/>
</dbReference>
<comment type="subcellular location">
    <subcellularLocation>
        <location evidence="1">Membrane</location>
        <topology evidence="1">Multi-pass membrane protein</topology>
    </subcellularLocation>
</comment>
<dbReference type="Proteomes" id="UP000078435">
    <property type="component" value="Unassembled WGS sequence"/>
</dbReference>
<comment type="similarity">
    <text evidence="6">Belongs to the methyl-accepting chemotaxis (MCP) protein family.</text>
</comment>
<gene>
    <name evidence="10" type="ORF">LCR_07585</name>
</gene>
<dbReference type="Pfam" id="PF00015">
    <property type="entry name" value="MCPsignal"/>
    <property type="match status" value="1"/>
</dbReference>
<comment type="caution">
    <text evidence="10">The sequence shown here is derived from an EMBL/GenBank/DDBJ whole genome shotgun (WGS) entry which is preliminary data.</text>
</comment>
<sequence>MEQNRPAFQLNLLLSVVTLILLSLVFFAYSWSESRLEHNYQQRYQSYLLADELRQSSDDLTRLARTYVITKDPAYEQQYMRILAIRNGEQNRPQGYNRIYWDFVAATGQNPRPDSGLRRSLIDLMKDTGFTEEEMAKLNEAKNNSDALVNTEVAAFKLVQQQDGDLAANQQQAIAMMHDKAYHQNKGRIMSPIDDFYVLMETRTQQAVDDAASLATMLRYLFIALGLVLMFFLWRTYKALLDLVGTSVDQLRSELNNLAQGDFSRPIKVPNGAKDSLIALLAGMQTTLKGIIAQVSHSSGELSESADSIAQIAEQTAHFATSQQSSTQTMAAAIEELVVSISHLSDNATHADELSKVSADTLEQGAGVIKQTLDSIENISSTVGDAASSLADLNNHTQQISDIIEVIRGIADQTNLLALNAAIEAARAGEQGRGFAVVADEVRNLASRSAASTQQITGMIGKIQSGADTSIRSMELTVNNVSRGVSLANQTGEAIASIQSHAANLTGLMGEISHTLREQSTAANEVVSTVGNITSLSEQSGEAARHVSQEAAKLKQLSRLLRQEMAHFKL</sequence>
<dbReference type="FunFam" id="1.10.287.950:FF:000001">
    <property type="entry name" value="Methyl-accepting chemotaxis sensory transducer"/>
    <property type="match status" value="1"/>
</dbReference>
<dbReference type="PANTHER" id="PTHR32089">
    <property type="entry name" value="METHYL-ACCEPTING CHEMOTAXIS PROTEIN MCPB"/>
    <property type="match status" value="1"/>
</dbReference>
<reference evidence="10 11" key="1">
    <citation type="submission" date="2016-02" db="EMBL/GenBank/DDBJ databases">
        <title>Draft genome sequence of Aeromonas trota strain 1999lcr isolated from cerebrospinal fluid (CSF).</title>
        <authorList>
            <person name="Dallagassa C.B."/>
            <person name="Prediger K.C."/>
            <person name="Weiss V.A."/>
            <person name="Assis F.E."/>
            <person name="Baura V."/>
            <person name="Cruz L.M."/>
            <person name="Souza E.M."/>
            <person name="Pedrosa F.O."/>
            <person name="Fadel-Picheth C.M."/>
        </authorList>
    </citation>
    <scope>NUCLEOTIDE SEQUENCE [LARGE SCALE GENOMIC DNA]</scope>
    <source>
        <strain evidence="10 11">1999lcr</strain>
    </source>
</reference>
<evidence type="ECO:0000313" key="10">
    <source>
        <dbReference type="EMBL" id="KXU81553.1"/>
    </source>
</evidence>
<evidence type="ECO:0000256" key="6">
    <source>
        <dbReference type="ARBA" id="ARBA00029447"/>
    </source>
</evidence>
<keyword evidence="2 8" id="KW-0812">Transmembrane</keyword>
<feature type="domain" description="Methyl-accepting transducer" evidence="9">
    <location>
        <begin position="298"/>
        <end position="534"/>
    </location>
</feature>
<dbReference type="PANTHER" id="PTHR32089:SF119">
    <property type="entry name" value="METHYL-ACCEPTING CHEMOTAXIS PROTEIN CTPL"/>
    <property type="match status" value="1"/>
</dbReference>
<evidence type="ECO:0000256" key="2">
    <source>
        <dbReference type="ARBA" id="ARBA00022692"/>
    </source>
</evidence>
<evidence type="ECO:0000256" key="3">
    <source>
        <dbReference type="ARBA" id="ARBA00022989"/>
    </source>
</evidence>
<evidence type="ECO:0000259" key="9">
    <source>
        <dbReference type="PROSITE" id="PS50111"/>
    </source>
</evidence>
<evidence type="ECO:0000256" key="1">
    <source>
        <dbReference type="ARBA" id="ARBA00004141"/>
    </source>
</evidence>
<dbReference type="OrthoDB" id="5613951at2"/>
<proteinExistence type="inferred from homology"/>
<dbReference type="EMBL" id="JMGO02000002">
    <property type="protein sequence ID" value="KXU81553.1"/>
    <property type="molecule type" value="Genomic_DNA"/>
</dbReference>
<dbReference type="InterPro" id="IPR004089">
    <property type="entry name" value="MCPsignal_dom"/>
</dbReference>
<keyword evidence="3 8" id="KW-1133">Transmembrane helix</keyword>
<protein>
    <submittedName>
        <fullName evidence="10">Chemotaxis protein</fullName>
    </submittedName>
</protein>
<dbReference type="GeneID" id="92811220"/>
<keyword evidence="5 7" id="KW-0807">Transducer</keyword>
<feature type="transmembrane region" description="Helical" evidence="8">
    <location>
        <begin position="12"/>
        <end position="31"/>
    </location>
</feature>
<evidence type="ECO:0000313" key="11">
    <source>
        <dbReference type="Proteomes" id="UP000078435"/>
    </source>
</evidence>
<dbReference type="AlphaFoldDB" id="A0A175VM19"/>
<organism evidence="10 11">
    <name type="scientific">Aeromonas enteropelogenes</name>
    <name type="common">Aeromonas trota</name>
    <dbReference type="NCBI Taxonomy" id="29489"/>
    <lineage>
        <taxon>Bacteria</taxon>
        <taxon>Pseudomonadati</taxon>
        <taxon>Pseudomonadota</taxon>
        <taxon>Gammaproteobacteria</taxon>
        <taxon>Aeromonadales</taxon>
        <taxon>Aeromonadaceae</taxon>
        <taxon>Aeromonas</taxon>
    </lineage>
</organism>
<dbReference type="SUPFAM" id="SSF58104">
    <property type="entry name" value="Methyl-accepting chemotaxis protein (MCP) signaling domain"/>
    <property type="match status" value="1"/>
</dbReference>
<dbReference type="RefSeq" id="WP_042072046.1">
    <property type="nucleotide sequence ID" value="NZ_AP027939.1"/>
</dbReference>